<evidence type="ECO:0000313" key="3">
    <source>
        <dbReference type="WBParaSite" id="Pan_g5608.t1"/>
    </source>
</evidence>
<accession>A0A7E4W2B9</accession>
<feature type="region of interest" description="Disordered" evidence="1">
    <location>
        <begin position="101"/>
        <end position="121"/>
    </location>
</feature>
<dbReference type="WBParaSite" id="Pan_g5608.t1">
    <property type="protein sequence ID" value="Pan_g5608.t1"/>
    <property type="gene ID" value="Pan_g5608"/>
</dbReference>
<name>A0A7E4W2B9_PANRE</name>
<reference evidence="3" key="2">
    <citation type="submission" date="2020-10" db="UniProtKB">
        <authorList>
            <consortium name="WormBaseParasite"/>
        </authorList>
    </citation>
    <scope>IDENTIFICATION</scope>
</reference>
<organism evidence="2 3">
    <name type="scientific">Panagrellus redivivus</name>
    <name type="common">Microworm</name>
    <dbReference type="NCBI Taxonomy" id="6233"/>
    <lineage>
        <taxon>Eukaryota</taxon>
        <taxon>Metazoa</taxon>
        <taxon>Ecdysozoa</taxon>
        <taxon>Nematoda</taxon>
        <taxon>Chromadorea</taxon>
        <taxon>Rhabditida</taxon>
        <taxon>Tylenchina</taxon>
        <taxon>Panagrolaimomorpha</taxon>
        <taxon>Panagrolaimoidea</taxon>
        <taxon>Panagrolaimidae</taxon>
        <taxon>Panagrellus</taxon>
    </lineage>
</organism>
<reference evidence="2" key="1">
    <citation type="journal article" date="2013" name="Genetics">
        <title>The draft genome and transcriptome of Panagrellus redivivus are shaped by the harsh demands of a free-living lifestyle.</title>
        <authorList>
            <person name="Srinivasan J."/>
            <person name="Dillman A.R."/>
            <person name="Macchietto M.G."/>
            <person name="Heikkinen L."/>
            <person name="Lakso M."/>
            <person name="Fracchia K.M."/>
            <person name="Antoshechkin I."/>
            <person name="Mortazavi A."/>
            <person name="Wong G."/>
            <person name="Sternberg P.W."/>
        </authorList>
    </citation>
    <scope>NUCLEOTIDE SEQUENCE [LARGE SCALE GENOMIC DNA]</scope>
    <source>
        <strain evidence="2">MT8872</strain>
    </source>
</reference>
<protein>
    <submittedName>
        <fullName evidence="3">Secreted protein</fullName>
    </submittedName>
</protein>
<dbReference type="AlphaFoldDB" id="A0A7E4W2B9"/>
<sequence length="121" mass="14291">MITGKAPETARSRTVVWFWSSLINDRGERHASRTARMVFILTFWVKSFSRRQTCKDGDHHSRRHQFSRASTGLAFRPRKPWTHSMSCKRFDQDRVSRLTQFQQDETTSLRNGYTLPDPPVY</sequence>
<evidence type="ECO:0000256" key="1">
    <source>
        <dbReference type="SAM" id="MobiDB-lite"/>
    </source>
</evidence>
<feature type="compositionally biased region" description="Polar residues" evidence="1">
    <location>
        <begin position="101"/>
        <end position="111"/>
    </location>
</feature>
<dbReference type="Proteomes" id="UP000492821">
    <property type="component" value="Unassembled WGS sequence"/>
</dbReference>
<keyword evidence="2" id="KW-1185">Reference proteome</keyword>
<evidence type="ECO:0000313" key="2">
    <source>
        <dbReference type="Proteomes" id="UP000492821"/>
    </source>
</evidence>
<proteinExistence type="predicted"/>